<evidence type="ECO:0000256" key="2">
    <source>
        <dbReference type="ARBA" id="ARBA00022525"/>
    </source>
</evidence>
<dbReference type="CDD" id="cd20183">
    <property type="entry name" value="M34_PPEP"/>
    <property type="match status" value="1"/>
</dbReference>
<name>A0A429XWS8_9BACI</name>
<comment type="subcellular location">
    <subcellularLocation>
        <location evidence="1">Secreted</location>
    </subcellularLocation>
</comment>
<evidence type="ECO:0000313" key="5">
    <source>
        <dbReference type="Proteomes" id="UP000287156"/>
    </source>
</evidence>
<reference evidence="4" key="1">
    <citation type="submission" date="2018-12" db="EMBL/GenBank/DDBJ databases">
        <authorList>
            <person name="Sun L."/>
            <person name="Chen Z."/>
        </authorList>
    </citation>
    <scope>NUCLEOTIDE SEQUENCE [LARGE SCALE GENOMIC DNA]</scope>
    <source>
        <strain evidence="4">3-2-2</strain>
    </source>
</reference>
<dbReference type="SUPFAM" id="SSF55486">
    <property type="entry name" value="Metalloproteases ('zincins'), catalytic domain"/>
    <property type="match status" value="1"/>
</dbReference>
<proteinExistence type="predicted"/>
<accession>A0A429XWS8</accession>
<evidence type="ECO:0000313" key="4">
    <source>
        <dbReference type="EMBL" id="RST72950.1"/>
    </source>
</evidence>
<keyword evidence="5" id="KW-1185">Reference proteome</keyword>
<feature type="domain" description="ATLF-like" evidence="3">
    <location>
        <begin position="44"/>
        <end position="229"/>
    </location>
</feature>
<dbReference type="RefSeq" id="WP_126051329.1">
    <property type="nucleotide sequence ID" value="NZ_QYTV02000006.1"/>
</dbReference>
<protein>
    <submittedName>
        <fullName evidence="4">Toxin</fullName>
    </submittedName>
</protein>
<comment type="caution">
    <text evidence="4">The sequence shown here is derived from an EMBL/GenBank/DDBJ whole genome shotgun (WGS) entry which is preliminary data.</text>
</comment>
<keyword evidence="2" id="KW-0964">Secreted</keyword>
<gene>
    <name evidence="4" type="ORF">D4T97_013730</name>
</gene>
<dbReference type="InterPro" id="IPR014781">
    <property type="entry name" value="Anthrax_toxin_lethal/edema_N/C"/>
</dbReference>
<dbReference type="PROSITE" id="PS51995">
    <property type="entry name" value="ATLF"/>
    <property type="match status" value="1"/>
</dbReference>
<sequence>MKKIIIVLLIFPVVFLISDLSKATDIGVSLGDTKLYNELNLQSGNLLKDSVMLPEEEFNETEAEKIINRLDFLPKSVLSAINEHDVKIILFEGMLTDQPYAKHLKGKVPRGYPDTASWDDLPGAGGSQFVFVKIGSSEKGEGHGSVNLEYHELAHSLQHFSFNDGKADQKITQAWEQEASSLFPGMDYFLDYKEEYFAECFAYYFYSADTREQLKRKAPKMYTFLSSLK</sequence>
<dbReference type="InterPro" id="IPR047568">
    <property type="entry name" value="ATLF-like_dom"/>
</dbReference>
<dbReference type="GO" id="GO:0008237">
    <property type="term" value="F:metallopeptidase activity"/>
    <property type="evidence" value="ECO:0007669"/>
    <property type="project" value="InterPro"/>
</dbReference>
<dbReference type="EMBL" id="QYTV02000006">
    <property type="protein sequence ID" value="RST72950.1"/>
    <property type="molecule type" value="Genomic_DNA"/>
</dbReference>
<dbReference type="OrthoDB" id="2615003at2"/>
<evidence type="ECO:0000256" key="1">
    <source>
        <dbReference type="ARBA" id="ARBA00004613"/>
    </source>
</evidence>
<dbReference type="AlphaFoldDB" id="A0A429XWS8"/>
<dbReference type="Gene3D" id="3.40.390.10">
    <property type="entry name" value="Collagenase (Catalytic Domain)"/>
    <property type="match status" value="1"/>
</dbReference>
<organism evidence="4 5">
    <name type="scientific">Siminovitchia acidinfaciens</name>
    <dbReference type="NCBI Taxonomy" id="2321395"/>
    <lineage>
        <taxon>Bacteria</taxon>
        <taxon>Bacillati</taxon>
        <taxon>Bacillota</taxon>
        <taxon>Bacilli</taxon>
        <taxon>Bacillales</taxon>
        <taxon>Bacillaceae</taxon>
        <taxon>Siminovitchia</taxon>
    </lineage>
</organism>
<evidence type="ECO:0000259" key="3">
    <source>
        <dbReference type="PROSITE" id="PS51995"/>
    </source>
</evidence>
<dbReference type="GO" id="GO:0005576">
    <property type="term" value="C:extracellular region"/>
    <property type="evidence" value="ECO:0007669"/>
    <property type="project" value="UniProtKB-SubCell"/>
</dbReference>
<dbReference type="Pfam" id="PF07737">
    <property type="entry name" value="ATLF"/>
    <property type="match status" value="1"/>
</dbReference>
<dbReference type="Proteomes" id="UP000287156">
    <property type="component" value="Unassembled WGS sequence"/>
</dbReference>
<dbReference type="InterPro" id="IPR024079">
    <property type="entry name" value="MetalloPept_cat_dom_sf"/>
</dbReference>